<protein>
    <submittedName>
        <fullName evidence="2">Uncharacterized protein</fullName>
    </submittedName>
</protein>
<feature type="signal peptide" evidence="1">
    <location>
        <begin position="1"/>
        <end position="16"/>
    </location>
</feature>
<reference evidence="3" key="1">
    <citation type="submission" date="2022-10" db="EMBL/GenBank/DDBJ databases">
        <title>Genome assembly of Pristionchus species.</title>
        <authorList>
            <person name="Yoshida K."/>
            <person name="Sommer R.J."/>
        </authorList>
    </citation>
    <scope>NUCLEOTIDE SEQUENCE [LARGE SCALE GENOMIC DNA]</scope>
    <source>
        <strain evidence="3">RS5460</strain>
    </source>
</reference>
<organism evidence="2 3">
    <name type="scientific">Pristionchus mayeri</name>
    <dbReference type="NCBI Taxonomy" id="1317129"/>
    <lineage>
        <taxon>Eukaryota</taxon>
        <taxon>Metazoa</taxon>
        <taxon>Ecdysozoa</taxon>
        <taxon>Nematoda</taxon>
        <taxon>Chromadorea</taxon>
        <taxon>Rhabditida</taxon>
        <taxon>Rhabditina</taxon>
        <taxon>Diplogasteromorpha</taxon>
        <taxon>Diplogasteroidea</taxon>
        <taxon>Neodiplogasteridae</taxon>
        <taxon>Pristionchus</taxon>
    </lineage>
</organism>
<dbReference type="Proteomes" id="UP001328107">
    <property type="component" value="Unassembled WGS sequence"/>
</dbReference>
<keyword evidence="1" id="KW-0732">Signal</keyword>
<proteinExistence type="predicted"/>
<name>A0AAN4ZI23_9BILA</name>
<dbReference type="AlphaFoldDB" id="A0AAN4ZI23"/>
<accession>A0AAN4ZI23</accession>
<sequence>RLFLLLAAAAVVGLHATHKLVLDGPNGQKFPDGTLITFWFKHQPNNNHPHDQETEVVAINFWGEEPVNFDLSDPKESKKILAHLRIQKKDMYGAVGSSFIEKATGKWTETHGNMRWNGNGDEWGKEIWTPTPDIGSYSYKWWRVDVYKHGNEYMSVFFQGFWAESRKFPIDKIGRSLNNVQFVSLTSGFVDYDQVEIYVKTPSANLANPTTFNAWMTAKHLMNTHEADDTEDKNIIRLPNFPENGNIEVSVVLKGSQNTDSTKTYTSYLDFVTISGGKTFMRILQRYEKGSYKNNLELWITDDLSMEYDVEPSSNSRSKMCADKTDRPHGDLQHLFLKRVDNDNLELIIFFNQIHPQKDFTPCKYTLTPGQKNALHAPFKLATKKGGLVLHLQSSMKKI</sequence>
<evidence type="ECO:0000313" key="3">
    <source>
        <dbReference type="Proteomes" id="UP001328107"/>
    </source>
</evidence>
<evidence type="ECO:0000313" key="2">
    <source>
        <dbReference type="EMBL" id="GMR38788.1"/>
    </source>
</evidence>
<gene>
    <name evidence="2" type="ORF">PMAYCL1PPCAC_08983</name>
</gene>
<comment type="caution">
    <text evidence="2">The sequence shown here is derived from an EMBL/GenBank/DDBJ whole genome shotgun (WGS) entry which is preliminary data.</text>
</comment>
<dbReference type="EMBL" id="BTRK01000002">
    <property type="protein sequence ID" value="GMR38788.1"/>
    <property type="molecule type" value="Genomic_DNA"/>
</dbReference>
<feature type="non-terminal residue" evidence="2">
    <location>
        <position position="1"/>
    </location>
</feature>
<evidence type="ECO:0000256" key="1">
    <source>
        <dbReference type="SAM" id="SignalP"/>
    </source>
</evidence>
<feature type="chain" id="PRO_5042996860" evidence="1">
    <location>
        <begin position="17"/>
        <end position="399"/>
    </location>
</feature>
<keyword evidence="3" id="KW-1185">Reference proteome</keyword>